<dbReference type="InterPro" id="IPR008271">
    <property type="entry name" value="Ser/Thr_kinase_AS"/>
</dbReference>
<comment type="caution">
    <text evidence="3">Lacks conserved residue(s) required for the propagation of feature annotation.</text>
</comment>
<proteinExistence type="predicted"/>
<dbReference type="GO" id="GO:0006974">
    <property type="term" value="P:DNA damage response"/>
    <property type="evidence" value="ECO:0007669"/>
    <property type="project" value="TreeGrafter"/>
</dbReference>
<comment type="caution">
    <text evidence="7">The sequence shown here is derived from an EMBL/GenBank/DDBJ whole genome shotgun (WGS) entry which is preliminary data.</text>
</comment>
<dbReference type="SMART" id="SM00220">
    <property type="entry name" value="S_TKc"/>
    <property type="match status" value="1"/>
</dbReference>
<dbReference type="InterPro" id="IPR001789">
    <property type="entry name" value="Sig_transdc_resp-reg_receiver"/>
</dbReference>
<gene>
    <name evidence="7" type="ORF">ENT08_01460</name>
</gene>
<dbReference type="InterPro" id="IPR017441">
    <property type="entry name" value="Protein_kinase_ATP_BS"/>
</dbReference>
<feature type="domain" description="Protein kinase" evidence="5">
    <location>
        <begin position="279"/>
        <end position="530"/>
    </location>
</feature>
<feature type="binding site" evidence="4">
    <location>
        <position position="311"/>
    </location>
    <ligand>
        <name>ATP</name>
        <dbReference type="ChEBI" id="CHEBI:30616"/>
    </ligand>
</feature>
<dbReference type="PROSITE" id="PS00108">
    <property type="entry name" value="PROTEIN_KINASE_ST"/>
    <property type="match status" value="1"/>
</dbReference>
<dbReference type="SUPFAM" id="SSF55785">
    <property type="entry name" value="PYP-like sensor domain (PAS domain)"/>
    <property type="match status" value="1"/>
</dbReference>
<dbReference type="SUPFAM" id="SSF52172">
    <property type="entry name" value="CheY-like"/>
    <property type="match status" value="1"/>
</dbReference>
<reference evidence="7" key="1">
    <citation type="journal article" date="2020" name="mSystems">
        <title>Genome- and Community-Level Interaction Insights into Carbon Utilization and Element Cycling Functions of Hydrothermarchaeota in Hydrothermal Sediment.</title>
        <authorList>
            <person name="Zhou Z."/>
            <person name="Liu Y."/>
            <person name="Xu W."/>
            <person name="Pan J."/>
            <person name="Luo Z.H."/>
            <person name="Li M."/>
        </authorList>
    </citation>
    <scope>NUCLEOTIDE SEQUENCE [LARGE SCALE GENOMIC DNA]</scope>
    <source>
        <strain evidence="7">SpSt-548</strain>
    </source>
</reference>
<dbReference type="Pfam" id="PF00069">
    <property type="entry name" value="Pkinase"/>
    <property type="match status" value="1"/>
</dbReference>
<dbReference type="Gene3D" id="3.30.450.20">
    <property type="entry name" value="PAS domain"/>
    <property type="match status" value="1"/>
</dbReference>
<dbReference type="InterPro" id="IPR053235">
    <property type="entry name" value="Ser_Thr_kinase"/>
</dbReference>
<evidence type="ECO:0000256" key="1">
    <source>
        <dbReference type="ARBA" id="ARBA00022741"/>
    </source>
</evidence>
<dbReference type="GO" id="GO:0005737">
    <property type="term" value="C:cytoplasm"/>
    <property type="evidence" value="ECO:0007669"/>
    <property type="project" value="TreeGrafter"/>
</dbReference>
<protein>
    <recommendedName>
        <fullName evidence="8">Non-specific serine/threonine protein kinase</fullName>
    </recommendedName>
</protein>
<evidence type="ECO:0000256" key="2">
    <source>
        <dbReference type="ARBA" id="ARBA00022840"/>
    </source>
</evidence>
<dbReference type="PROSITE" id="PS50110">
    <property type="entry name" value="RESPONSE_REGULATORY"/>
    <property type="match status" value="1"/>
</dbReference>
<evidence type="ECO:0000256" key="3">
    <source>
        <dbReference type="PROSITE-ProRule" id="PRU00169"/>
    </source>
</evidence>
<keyword evidence="2 4" id="KW-0067">ATP-binding</keyword>
<organism evidence="7">
    <name type="scientific">Desulfobacca acetoxidans</name>
    <dbReference type="NCBI Taxonomy" id="60893"/>
    <lineage>
        <taxon>Bacteria</taxon>
        <taxon>Pseudomonadati</taxon>
        <taxon>Thermodesulfobacteriota</taxon>
        <taxon>Desulfobaccia</taxon>
        <taxon>Desulfobaccales</taxon>
        <taxon>Desulfobaccaceae</taxon>
        <taxon>Desulfobacca</taxon>
    </lineage>
</organism>
<evidence type="ECO:0008006" key="8">
    <source>
        <dbReference type="Google" id="ProtNLM"/>
    </source>
</evidence>
<dbReference type="PROSITE" id="PS00107">
    <property type="entry name" value="PROTEIN_KINASE_ATP"/>
    <property type="match status" value="1"/>
</dbReference>
<dbReference type="CDD" id="cd14014">
    <property type="entry name" value="STKc_PknB_like"/>
    <property type="match status" value="1"/>
</dbReference>
<dbReference type="AlphaFoldDB" id="A0A7V4G6R0"/>
<dbReference type="InterPro" id="IPR000719">
    <property type="entry name" value="Prot_kinase_dom"/>
</dbReference>
<dbReference type="GO" id="GO:0000160">
    <property type="term" value="P:phosphorelay signal transduction system"/>
    <property type="evidence" value="ECO:0007669"/>
    <property type="project" value="InterPro"/>
</dbReference>
<dbReference type="InterPro" id="IPR011006">
    <property type="entry name" value="CheY-like_superfamily"/>
</dbReference>
<dbReference type="EMBL" id="DSXI01000084">
    <property type="protein sequence ID" value="HGS04405.1"/>
    <property type="molecule type" value="Genomic_DNA"/>
</dbReference>
<dbReference type="PROSITE" id="PS50011">
    <property type="entry name" value="PROTEIN_KINASE_DOM"/>
    <property type="match status" value="1"/>
</dbReference>
<dbReference type="InterPro" id="IPR035965">
    <property type="entry name" value="PAS-like_dom_sf"/>
</dbReference>
<dbReference type="Gene3D" id="1.10.510.10">
    <property type="entry name" value="Transferase(Phosphotransferase) domain 1"/>
    <property type="match status" value="1"/>
</dbReference>
<evidence type="ECO:0000313" key="7">
    <source>
        <dbReference type="EMBL" id="HGS04405.1"/>
    </source>
</evidence>
<dbReference type="GO" id="GO:0004674">
    <property type="term" value="F:protein serine/threonine kinase activity"/>
    <property type="evidence" value="ECO:0007669"/>
    <property type="project" value="TreeGrafter"/>
</dbReference>
<name>A0A7V4G6R0_9BACT</name>
<dbReference type="PANTHER" id="PTHR24361">
    <property type="entry name" value="MITOGEN-ACTIVATED KINASE KINASE KINASE"/>
    <property type="match status" value="1"/>
</dbReference>
<feature type="domain" description="Response regulatory" evidence="6">
    <location>
        <begin position="1"/>
        <end position="118"/>
    </location>
</feature>
<dbReference type="PANTHER" id="PTHR24361:SF613">
    <property type="entry name" value="NUCLEAR RECEPTOR-BINDING PROTEIN-RELATED"/>
    <property type="match status" value="1"/>
</dbReference>
<dbReference type="SUPFAM" id="SSF56112">
    <property type="entry name" value="Protein kinase-like (PK-like)"/>
    <property type="match status" value="1"/>
</dbReference>
<dbReference type="Gene3D" id="3.40.50.2300">
    <property type="match status" value="1"/>
</dbReference>
<sequence length="541" mass="60500">MGSPQCIWLAGAGSALGMLERILQGGGFTVVRKEAETLSAPAADGKPDLVILAEEPPALTQLMARLKSHPFYRDVPVIAALTRFSDAAAAQTLGLGAEEFLAPPFQAPEVLARVAVVLRLNQERRLLKASQAEFHRLFADSPAPLFYCDRDGFHCRLNPVLLRLLGYGGRHREKPPEDLDALFFSKEDRERFQKVLHHEAEGMPVKIRLRSREGEPVTVLLADMAQATASPEQVGFTIRPVGPVSPLKKALHQLVETFLPAARDHLALLQMTPLLGGRYEKIKKLGQGSYGEVWLVRDTEMLEGPREYVAKIPLSRLVNAKFRKEADICRRLFPHPGVVRLVDLLEEDDKVILIQEYVAGRTLEEMLAGELPRPLVESLVLQLIDVVAHAHQHRIMHRDIKPGNIIVTPEGTLKLLDFGAAKILKEKDISATMVGSRPFMAPEQIMGKSERRSDIWAVGVVMYLLYTGELPFYHEVEKVLIDLILETEPTPPRELNPEIPEALEAIIMKCLEKEVERRYPHAKALKAALLKHFPDYGRKAD</sequence>
<keyword evidence="1 4" id="KW-0547">Nucleotide-binding</keyword>
<evidence type="ECO:0000259" key="5">
    <source>
        <dbReference type="PROSITE" id="PS50011"/>
    </source>
</evidence>
<accession>A0A7V4G6R0</accession>
<evidence type="ECO:0000259" key="6">
    <source>
        <dbReference type="PROSITE" id="PS50110"/>
    </source>
</evidence>
<dbReference type="InterPro" id="IPR011009">
    <property type="entry name" value="Kinase-like_dom_sf"/>
</dbReference>
<dbReference type="GO" id="GO:0005524">
    <property type="term" value="F:ATP binding"/>
    <property type="evidence" value="ECO:0007669"/>
    <property type="project" value="UniProtKB-UniRule"/>
</dbReference>
<evidence type="ECO:0000256" key="4">
    <source>
        <dbReference type="PROSITE-ProRule" id="PRU10141"/>
    </source>
</evidence>